<organism evidence="8 9">
    <name type="scientific">Gigaspora rosea</name>
    <dbReference type="NCBI Taxonomy" id="44941"/>
    <lineage>
        <taxon>Eukaryota</taxon>
        <taxon>Fungi</taxon>
        <taxon>Fungi incertae sedis</taxon>
        <taxon>Mucoromycota</taxon>
        <taxon>Glomeromycotina</taxon>
        <taxon>Glomeromycetes</taxon>
        <taxon>Diversisporales</taxon>
        <taxon>Gigasporaceae</taxon>
        <taxon>Gigaspora</taxon>
    </lineage>
</organism>
<gene>
    <name evidence="8" type="ORF">C2G38_2042690</name>
</gene>
<feature type="transmembrane region" description="Helical" evidence="6">
    <location>
        <begin position="150"/>
        <end position="171"/>
    </location>
</feature>
<feature type="transmembrane region" description="Helical" evidence="6">
    <location>
        <begin position="5"/>
        <end position="24"/>
    </location>
</feature>
<dbReference type="GO" id="GO:0098703">
    <property type="term" value="P:calcium ion import across plasma membrane"/>
    <property type="evidence" value="ECO:0007669"/>
    <property type="project" value="TreeGrafter"/>
</dbReference>
<dbReference type="GO" id="GO:0005886">
    <property type="term" value="C:plasma membrane"/>
    <property type="evidence" value="ECO:0007669"/>
    <property type="project" value="TreeGrafter"/>
</dbReference>
<comment type="caution">
    <text evidence="8">The sequence shown here is derived from an EMBL/GenBank/DDBJ whole genome shotgun (WGS) entry which is preliminary data.</text>
</comment>
<proteinExistence type="predicted"/>
<evidence type="ECO:0000313" key="8">
    <source>
        <dbReference type="EMBL" id="RIB11417.1"/>
    </source>
</evidence>
<evidence type="ECO:0000256" key="1">
    <source>
        <dbReference type="ARBA" id="ARBA00004141"/>
    </source>
</evidence>
<accession>A0A397UQC3</accession>
<evidence type="ECO:0000256" key="5">
    <source>
        <dbReference type="ARBA" id="ARBA00023136"/>
    </source>
</evidence>
<evidence type="ECO:0000256" key="3">
    <source>
        <dbReference type="ARBA" id="ARBA00022737"/>
    </source>
</evidence>
<feature type="transmembrane region" description="Helical" evidence="6">
    <location>
        <begin position="44"/>
        <end position="63"/>
    </location>
</feature>
<keyword evidence="3" id="KW-0677">Repeat</keyword>
<dbReference type="Proteomes" id="UP000266673">
    <property type="component" value="Unassembled WGS sequence"/>
</dbReference>
<dbReference type="STRING" id="44941.A0A397UQC3"/>
<evidence type="ECO:0000259" key="7">
    <source>
        <dbReference type="Pfam" id="PF00520"/>
    </source>
</evidence>
<feature type="transmembrane region" description="Helical" evidence="6">
    <location>
        <begin position="111"/>
        <end position="130"/>
    </location>
</feature>
<dbReference type="AlphaFoldDB" id="A0A397UQC3"/>
<dbReference type="Pfam" id="PF00520">
    <property type="entry name" value="Ion_trans"/>
    <property type="match status" value="1"/>
</dbReference>
<evidence type="ECO:0000256" key="2">
    <source>
        <dbReference type="ARBA" id="ARBA00022692"/>
    </source>
</evidence>
<dbReference type="OrthoDB" id="2352140at2759"/>
<keyword evidence="4 6" id="KW-1133">Transmembrane helix</keyword>
<reference evidence="8 9" key="1">
    <citation type="submission" date="2018-06" db="EMBL/GenBank/DDBJ databases">
        <title>Comparative genomics reveals the genomic features of Rhizophagus irregularis, R. cerebriforme, R. diaphanum and Gigaspora rosea, and their symbiotic lifestyle signature.</title>
        <authorList>
            <person name="Morin E."/>
            <person name="San Clemente H."/>
            <person name="Chen E.C.H."/>
            <person name="De La Providencia I."/>
            <person name="Hainaut M."/>
            <person name="Kuo A."/>
            <person name="Kohler A."/>
            <person name="Murat C."/>
            <person name="Tang N."/>
            <person name="Roy S."/>
            <person name="Loubradou J."/>
            <person name="Henrissat B."/>
            <person name="Grigoriev I.V."/>
            <person name="Corradi N."/>
            <person name="Roux C."/>
            <person name="Martin F.M."/>
        </authorList>
    </citation>
    <scope>NUCLEOTIDE SEQUENCE [LARGE SCALE GENOMIC DNA]</scope>
    <source>
        <strain evidence="8 9">DAOM 194757</strain>
    </source>
</reference>
<dbReference type="PANTHER" id="PTHR10582:SF2">
    <property type="entry name" value="INACTIVE"/>
    <property type="match status" value="1"/>
</dbReference>
<dbReference type="PANTHER" id="PTHR10582">
    <property type="entry name" value="TRANSIENT RECEPTOR POTENTIAL ION CHANNEL PROTEIN"/>
    <property type="match status" value="1"/>
</dbReference>
<dbReference type="EMBL" id="QKWP01001135">
    <property type="protein sequence ID" value="RIB11417.1"/>
    <property type="molecule type" value="Genomic_DNA"/>
</dbReference>
<protein>
    <recommendedName>
        <fullName evidence="7">Ion transport domain-containing protein</fullName>
    </recommendedName>
</protein>
<name>A0A397UQC3_9GLOM</name>
<evidence type="ECO:0000313" key="9">
    <source>
        <dbReference type="Proteomes" id="UP000266673"/>
    </source>
</evidence>
<dbReference type="GO" id="GO:0005216">
    <property type="term" value="F:monoatomic ion channel activity"/>
    <property type="evidence" value="ECO:0007669"/>
    <property type="project" value="InterPro"/>
</dbReference>
<sequence length="313" mass="36194">MPTKLATFSTLFLEIKFLLYFRAIEFSGDFFSMILGVAKRGFSFLLILGFIVVAFAHSLHLLLRPASSVSLEYPSYSNDPNDPWNLATKYNTIDPNGTIEDNSSLIEPPTATTNMFMLMGSAIAAVYIMLTGNTDPISYWDLDNNRTLLILALVFSFVASTYLMNLFIGLLTNAITETKTREASLILRAEVLEEIELLYMLPYQRRKENWFPFVIFYECHTVKLREHVMDILKDKWAGYKKPFISKNLNEVLLLPDEQPSLKQIESKITDKTEDKFREQRILKEIEKIIKEMPTQKDLKELKDLIEFLKTNKQ</sequence>
<dbReference type="InterPro" id="IPR005821">
    <property type="entry name" value="Ion_trans_dom"/>
</dbReference>
<evidence type="ECO:0000256" key="6">
    <source>
        <dbReference type="SAM" id="Phobius"/>
    </source>
</evidence>
<dbReference type="InterPro" id="IPR024862">
    <property type="entry name" value="TRPV"/>
</dbReference>
<keyword evidence="5 6" id="KW-0472">Membrane</keyword>
<comment type="subcellular location">
    <subcellularLocation>
        <location evidence="1">Membrane</location>
        <topology evidence="1">Multi-pass membrane protein</topology>
    </subcellularLocation>
</comment>
<evidence type="ECO:0000256" key="4">
    <source>
        <dbReference type="ARBA" id="ARBA00022989"/>
    </source>
</evidence>
<keyword evidence="9" id="KW-1185">Reference proteome</keyword>
<feature type="domain" description="Ion transport" evidence="7">
    <location>
        <begin position="18"/>
        <end position="181"/>
    </location>
</feature>
<keyword evidence="2 6" id="KW-0812">Transmembrane</keyword>